<dbReference type="Proteomes" id="UP000197446">
    <property type="component" value="Unassembled WGS sequence"/>
</dbReference>
<feature type="domain" description="PA14" evidence="5">
    <location>
        <begin position="471"/>
        <end position="616"/>
    </location>
</feature>
<dbReference type="EMBL" id="NISI01000013">
    <property type="protein sequence ID" value="OWR01709.1"/>
    <property type="molecule type" value="Genomic_DNA"/>
</dbReference>
<keyword evidence="3 6" id="KW-0378">Hydrolase</keyword>
<dbReference type="SUPFAM" id="SSF56988">
    <property type="entry name" value="Anthrax protective antigen"/>
    <property type="match status" value="1"/>
</dbReference>
<keyword evidence="7" id="KW-1185">Reference proteome</keyword>
<evidence type="ECO:0000256" key="3">
    <source>
        <dbReference type="ARBA" id="ARBA00022801"/>
    </source>
</evidence>
<dbReference type="Gene3D" id="2.60.40.10">
    <property type="entry name" value="Immunoglobulins"/>
    <property type="match status" value="1"/>
</dbReference>
<dbReference type="SUPFAM" id="SSF52279">
    <property type="entry name" value="Beta-D-glucan exohydrolase, C-terminal domain"/>
    <property type="match status" value="1"/>
</dbReference>
<gene>
    <name evidence="6" type="ORF">CDO81_23360</name>
</gene>
<dbReference type="PANTHER" id="PTHR42721">
    <property type="entry name" value="SUGAR HYDROLASE-RELATED"/>
    <property type="match status" value="1"/>
</dbReference>
<sequence length="890" mass="95335">MVATTISETPLNILFLPRRWAALAAALALLPGAHAAPPAPAADAEVQARALVSQLTLDEKLEQLLNGAPAIPRLGVPAYNWWTESLHGAFGPGPTTNFPQPIGLAATFHPGLLQEVAAAISTEVRAVHALGRGKPNASRIGGALNTWSPNINIFRDPRWGRGQETYGEDPFLTAALAKAYVRGMQGPDAARPDVIATPKHFAVHSGPESTRHSVNVWVSAQDLEDTYLPAFRAALVDARAGSVMCAYNRLNGEPACASHSLLVKTLRQDWGFSGYVVSDCDAVVDISRHHRYAIDDAAGAAAALKAGMDNECNGATLSHTPGLGERYRQALARGLIRQADIDTALVRLFSARLRNGDLPGLGERRFPSPDTINAAGQRALALRAAVESLVLLKNDGTLPLRADRRIAVVGPLADARRVMRGNYSSGQTGPTLTVAEALRAQFSPAQVVLVPFGPSITDGDPVPASAFTTPDGRPGLRARYFNLDTGSPRQAGQRRYQARPFGEHDVAPMASQPQAFAQAGDLPRTVWTGFFTAPETGHYRLGLAGLAGELTVDGRRVTLASRATRWAEPVTLVTVDLKRGQRHALRLVADAGVGAPPAMLWHRVSRQPLDELRRAAAEVDVVVAVVGLTSDLEGEEMPVKIDGFEGGDRTRLDLPADQRRYLQAVAALGKPVVVVNLSGSAVDLRWARDHAAAILQAWYPGEGGGTAIAQVLAGAANPAGRLPVTFYRSTDDLPPFDDYRMAGRTYRFFSGEVVYPFGHGLSYSTFRYEPVTVDVQEGSQTTGVTVRTAITNTSARDGDEVAQLYLTPPAFEGAPRLALRGVQRVHLRAGERREISYHLDARDLSFVDRDGIRQVMPGAYRLHVGGGQPATGAAGAQADFSLGRRLDLPR</sequence>
<dbReference type="Gene3D" id="3.40.50.1700">
    <property type="entry name" value="Glycoside hydrolase family 3 C-terminal domain"/>
    <property type="match status" value="2"/>
</dbReference>
<dbReference type="GO" id="GO:0031222">
    <property type="term" value="P:arabinan catabolic process"/>
    <property type="evidence" value="ECO:0007669"/>
    <property type="project" value="TreeGrafter"/>
</dbReference>
<comment type="similarity">
    <text evidence="1">Belongs to the glycosyl hydrolase 3 family.</text>
</comment>
<feature type="chain" id="PRO_5012174251" evidence="4">
    <location>
        <begin position="36"/>
        <end position="890"/>
    </location>
</feature>
<dbReference type="InterPro" id="IPR001764">
    <property type="entry name" value="Glyco_hydro_3_N"/>
</dbReference>
<dbReference type="InterPro" id="IPR036881">
    <property type="entry name" value="Glyco_hydro_3_C_sf"/>
</dbReference>
<dbReference type="PANTHER" id="PTHR42721:SF3">
    <property type="entry name" value="BETA-D-XYLOSIDASE 5-RELATED"/>
    <property type="match status" value="1"/>
</dbReference>
<dbReference type="AlphaFoldDB" id="A0A254N046"/>
<evidence type="ECO:0000256" key="4">
    <source>
        <dbReference type="SAM" id="SignalP"/>
    </source>
</evidence>
<dbReference type="InterPro" id="IPR036962">
    <property type="entry name" value="Glyco_hydro_3_N_sf"/>
</dbReference>
<dbReference type="SUPFAM" id="SSF51445">
    <property type="entry name" value="(Trans)glycosidases"/>
    <property type="match status" value="1"/>
</dbReference>
<dbReference type="OrthoDB" id="8864425at2"/>
<protein>
    <submittedName>
        <fullName evidence="6">Glycoside hydrolase family 3</fullName>
    </submittedName>
</protein>
<keyword evidence="2 4" id="KW-0732">Signal</keyword>
<dbReference type="PROSITE" id="PS51820">
    <property type="entry name" value="PA14"/>
    <property type="match status" value="1"/>
</dbReference>
<dbReference type="GO" id="GO:0045493">
    <property type="term" value="P:xylan catabolic process"/>
    <property type="evidence" value="ECO:0007669"/>
    <property type="project" value="InterPro"/>
</dbReference>
<dbReference type="SMART" id="SM01217">
    <property type="entry name" value="Fn3_like"/>
    <property type="match status" value="1"/>
</dbReference>
<dbReference type="InterPro" id="IPR017853">
    <property type="entry name" value="GH"/>
</dbReference>
<dbReference type="InterPro" id="IPR026891">
    <property type="entry name" value="Fn3-like"/>
</dbReference>
<dbReference type="GO" id="GO:0009044">
    <property type="term" value="F:xylan 1,4-beta-xylosidase activity"/>
    <property type="evidence" value="ECO:0007669"/>
    <property type="project" value="InterPro"/>
</dbReference>
<evidence type="ECO:0000313" key="6">
    <source>
        <dbReference type="EMBL" id="OWR01709.1"/>
    </source>
</evidence>
<name>A0A254N046_9BURK</name>
<dbReference type="PRINTS" id="PR00133">
    <property type="entry name" value="GLHYDRLASE3"/>
</dbReference>
<dbReference type="InterPro" id="IPR013783">
    <property type="entry name" value="Ig-like_fold"/>
</dbReference>
<evidence type="ECO:0000256" key="1">
    <source>
        <dbReference type="ARBA" id="ARBA00005336"/>
    </source>
</evidence>
<evidence type="ECO:0000256" key="2">
    <source>
        <dbReference type="ARBA" id="ARBA00022729"/>
    </source>
</evidence>
<evidence type="ECO:0000313" key="7">
    <source>
        <dbReference type="Proteomes" id="UP000197446"/>
    </source>
</evidence>
<organism evidence="6 7">
    <name type="scientific">Roseateles puraquae</name>
    <dbReference type="NCBI Taxonomy" id="431059"/>
    <lineage>
        <taxon>Bacteria</taxon>
        <taxon>Pseudomonadati</taxon>
        <taxon>Pseudomonadota</taxon>
        <taxon>Betaproteobacteria</taxon>
        <taxon>Burkholderiales</taxon>
        <taxon>Sphaerotilaceae</taxon>
        <taxon>Roseateles</taxon>
    </lineage>
</organism>
<dbReference type="InterPro" id="IPR037524">
    <property type="entry name" value="PA14/GLEYA"/>
</dbReference>
<comment type="caution">
    <text evidence="6">The sequence shown here is derived from an EMBL/GenBank/DDBJ whole genome shotgun (WGS) entry which is preliminary data.</text>
</comment>
<dbReference type="Pfam" id="PF01915">
    <property type="entry name" value="Glyco_hydro_3_C"/>
    <property type="match status" value="1"/>
</dbReference>
<dbReference type="InterPro" id="IPR002772">
    <property type="entry name" value="Glyco_hydro_3_C"/>
</dbReference>
<evidence type="ECO:0000259" key="5">
    <source>
        <dbReference type="PROSITE" id="PS51820"/>
    </source>
</evidence>
<dbReference type="Pfam" id="PF14310">
    <property type="entry name" value="Fn3-like"/>
    <property type="match status" value="1"/>
</dbReference>
<dbReference type="InterPro" id="IPR044993">
    <property type="entry name" value="BXL"/>
</dbReference>
<dbReference type="Pfam" id="PF00933">
    <property type="entry name" value="Glyco_hydro_3"/>
    <property type="match status" value="1"/>
</dbReference>
<dbReference type="Gene3D" id="3.20.20.300">
    <property type="entry name" value="Glycoside hydrolase, family 3, N-terminal domain"/>
    <property type="match status" value="1"/>
</dbReference>
<accession>A0A254N046</accession>
<reference evidence="6 7" key="1">
    <citation type="journal article" date="2007" name="Int. J. Syst. Evol. Microbiol.">
        <title>Description of Pelomonas aquatica sp. nov. and Pelomonas puraquae sp. nov., isolated from industrial and haemodialysis water.</title>
        <authorList>
            <person name="Gomila M."/>
            <person name="Bowien B."/>
            <person name="Falsen E."/>
            <person name="Moore E.R."/>
            <person name="Lalucat J."/>
        </authorList>
    </citation>
    <scope>NUCLEOTIDE SEQUENCE [LARGE SCALE GENOMIC DNA]</scope>
    <source>
        <strain evidence="6 7">CCUG 52769</strain>
    </source>
</reference>
<feature type="signal peptide" evidence="4">
    <location>
        <begin position="1"/>
        <end position="35"/>
    </location>
</feature>
<dbReference type="GO" id="GO:0046556">
    <property type="term" value="F:alpha-L-arabinofuranosidase activity"/>
    <property type="evidence" value="ECO:0007669"/>
    <property type="project" value="TreeGrafter"/>
</dbReference>
<proteinExistence type="inferred from homology"/>